<feature type="domain" description="FAD/NAD(P)-binding" evidence="10">
    <location>
        <begin position="10"/>
        <end position="326"/>
    </location>
</feature>
<name>A0A2W1NN07_9FLAO</name>
<dbReference type="PRINTS" id="PR00411">
    <property type="entry name" value="PNDRDTASEI"/>
</dbReference>
<comment type="caution">
    <text evidence="12">The sequence shown here is derived from an EMBL/GenBank/DDBJ whole genome shotgun (WGS) entry which is preliminary data.</text>
</comment>
<dbReference type="EMBL" id="QKSB01000005">
    <property type="protein sequence ID" value="PZE17062.1"/>
    <property type="molecule type" value="Genomic_DNA"/>
</dbReference>
<accession>A0A2W1NN07</accession>
<comment type="similarity">
    <text evidence="1">Belongs to the NADH dehydrogenase family.</text>
</comment>
<dbReference type="Proteomes" id="UP000249248">
    <property type="component" value="Unassembled WGS sequence"/>
</dbReference>
<gene>
    <name evidence="12" type="ORF">DNU06_09975</name>
</gene>
<feature type="domain" description="External alternative NADH-ubiquinone oxidoreductase-like C-terminal" evidence="11">
    <location>
        <begin position="350"/>
        <end position="404"/>
    </location>
</feature>
<evidence type="ECO:0000256" key="6">
    <source>
        <dbReference type="ARBA" id="ARBA00023002"/>
    </source>
</evidence>
<comment type="catalytic activity">
    <reaction evidence="8">
        <text>a quinone + NADH + H(+) = a quinol + NAD(+)</text>
        <dbReference type="Rhea" id="RHEA:46160"/>
        <dbReference type="ChEBI" id="CHEBI:15378"/>
        <dbReference type="ChEBI" id="CHEBI:24646"/>
        <dbReference type="ChEBI" id="CHEBI:57540"/>
        <dbReference type="ChEBI" id="CHEBI:57945"/>
        <dbReference type="ChEBI" id="CHEBI:132124"/>
        <dbReference type="EC" id="1.6.5.9"/>
    </reaction>
</comment>
<dbReference type="EC" id="1.6.5.9" evidence="2"/>
<dbReference type="InterPro" id="IPR045024">
    <property type="entry name" value="NDH-2"/>
</dbReference>
<evidence type="ECO:0000256" key="2">
    <source>
        <dbReference type="ARBA" id="ARBA00012637"/>
    </source>
</evidence>
<evidence type="ECO:0000259" key="11">
    <source>
        <dbReference type="Pfam" id="PF22366"/>
    </source>
</evidence>
<keyword evidence="5" id="KW-0809">Transit peptide</keyword>
<evidence type="ECO:0000256" key="5">
    <source>
        <dbReference type="ARBA" id="ARBA00022946"/>
    </source>
</evidence>
<evidence type="ECO:0000256" key="3">
    <source>
        <dbReference type="ARBA" id="ARBA00022630"/>
    </source>
</evidence>
<keyword evidence="9" id="KW-1133">Transmembrane helix</keyword>
<dbReference type="InterPro" id="IPR023753">
    <property type="entry name" value="FAD/NAD-binding_dom"/>
</dbReference>
<keyword evidence="13" id="KW-1185">Reference proteome</keyword>
<dbReference type="PANTHER" id="PTHR43706:SF47">
    <property type="entry name" value="EXTERNAL NADH-UBIQUINONE OXIDOREDUCTASE 1, MITOCHONDRIAL-RELATED"/>
    <property type="match status" value="1"/>
</dbReference>
<evidence type="ECO:0000256" key="1">
    <source>
        <dbReference type="ARBA" id="ARBA00005272"/>
    </source>
</evidence>
<dbReference type="SUPFAM" id="SSF51905">
    <property type="entry name" value="FAD/NAD(P)-binding domain"/>
    <property type="match status" value="2"/>
</dbReference>
<dbReference type="Pfam" id="PF07992">
    <property type="entry name" value="Pyr_redox_2"/>
    <property type="match status" value="1"/>
</dbReference>
<protein>
    <recommendedName>
        <fullName evidence="2">NADH:ubiquinone reductase (non-electrogenic)</fullName>
        <ecNumber evidence="2">1.6.5.9</ecNumber>
    </recommendedName>
</protein>
<keyword evidence="4" id="KW-0274">FAD</keyword>
<evidence type="ECO:0000256" key="7">
    <source>
        <dbReference type="ARBA" id="ARBA00023027"/>
    </source>
</evidence>
<keyword evidence="6" id="KW-0560">Oxidoreductase</keyword>
<dbReference type="GO" id="GO:0050136">
    <property type="term" value="F:NADH dehydrogenase (quinone) (non-electrogenic) activity"/>
    <property type="evidence" value="ECO:0007669"/>
    <property type="project" value="UniProtKB-EC"/>
</dbReference>
<dbReference type="InterPro" id="IPR054585">
    <property type="entry name" value="NDH2-like_C"/>
</dbReference>
<dbReference type="InterPro" id="IPR036188">
    <property type="entry name" value="FAD/NAD-bd_sf"/>
</dbReference>
<dbReference type="OrthoDB" id="9781621at2"/>
<dbReference type="Pfam" id="PF22366">
    <property type="entry name" value="NDH2_C"/>
    <property type="match status" value="1"/>
</dbReference>
<evidence type="ECO:0000256" key="9">
    <source>
        <dbReference type="SAM" id="Phobius"/>
    </source>
</evidence>
<proteinExistence type="inferred from homology"/>
<keyword evidence="3" id="KW-0285">Flavoprotein</keyword>
<feature type="transmembrane region" description="Helical" evidence="9">
    <location>
        <begin position="367"/>
        <end position="388"/>
    </location>
</feature>
<keyword evidence="9" id="KW-0812">Transmembrane</keyword>
<dbReference type="AlphaFoldDB" id="A0A2W1NN07"/>
<evidence type="ECO:0000313" key="12">
    <source>
        <dbReference type="EMBL" id="PZE17062.1"/>
    </source>
</evidence>
<dbReference type="PANTHER" id="PTHR43706">
    <property type="entry name" value="NADH DEHYDROGENASE"/>
    <property type="match status" value="1"/>
</dbReference>
<reference evidence="12 13" key="1">
    <citation type="submission" date="2018-06" db="EMBL/GenBank/DDBJ databases">
        <title>The draft genome sequence of Crocinitomix sp. SM1701.</title>
        <authorList>
            <person name="Zhang X."/>
        </authorList>
    </citation>
    <scope>NUCLEOTIDE SEQUENCE [LARGE SCALE GENOMIC DNA]</scope>
    <source>
        <strain evidence="12 13">SM1701</strain>
    </source>
</reference>
<evidence type="ECO:0000259" key="10">
    <source>
        <dbReference type="Pfam" id="PF07992"/>
    </source>
</evidence>
<keyword evidence="9" id="KW-0472">Membrane</keyword>
<sequence length="427" mass="48191">MNIPKIDLPRIVVIGCGFAGLKFSNKIDTRKYQVILLDKNNYHTFQPLLYQVASSGLEPDSIAYPVRKIFKGKEHFHFRIADTESIDHTNKLVHTSLGDIDYDILVIATGATSNYFGMEGIKKYAMPLKSLIEAINLRSLIIQNFEEALNTSDLLERERLMNFVVVGAGPTGMELAGALAELKKNILPADYPDLDIRRMQIHIIEANNRPLASMSEKASKKAAKYLKKMGVQLWLDTFVKSYDGETATTNKDTFFTTTLIWAAGIEGSAPKGINFNRSKGNRIIVNEYNQVAETDQVYAIGDIAQIESKTQPKGHPMLASVAEQQGHHLAKNLNQKASGKKLTPFKYNDKGSMATIGRNKAVVDLPFMTFGGIIGWFTWMFVHLMLLVDFRSRLVVFINWVWSYIRYDKGTRLIIRKYDKPKVDKSQ</sequence>
<evidence type="ECO:0000256" key="8">
    <source>
        <dbReference type="ARBA" id="ARBA00047599"/>
    </source>
</evidence>
<dbReference type="PRINTS" id="PR00368">
    <property type="entry name" value="FADPNR"/>
</dbReference>
<dbReference type="RefSeq" id="WP_111063186.1">
    <property type="nucleotide sequence ID" value="NZ_JBHUCU010000032.1"/>
</dbReference>
<organism evidence="12 13">
    <name type="scientific">Putridiphycobacter roseus</name>
    <dbReference type="NCBI Taxonomy" id="2219161"/>
    <lineage>
        <taxon>Bacteria</taxon>
        <taxon>Pseudomonadati</taxon>
        <taxon>Bacteroidota</taxon>
        <taxon>Flavobacteriia</taxon>
        <taxon>Flavobacteriales</taxon>
        <taxon>Crocinitomicaceae</taxon>
        <taxon>Putridiphycobacter</taxon>
    </lineage>
</organism>
<dbReference type="Gene3D" id="3.50.50.100">
    <property type="match status" value="1"/>
</dbReference>
<evidence type="ECO:0000313" key="13">
    <source>
        <dbReference type="Proteomes" id="UP000249248"/>
    </source>
</evidence>
<evidence type="ECO:0000256" key="4">
    <source>
        <dbReference type="ARBA" id="ARBA00022827"/>
    </source>
</evidence>
<keyword evidence="7" id="KW-0520">NAD</keyword>